<evidence type="ECO:0000259" key="6">
    <source>
        <dbReference type="Pfam" id="PF02931"/>
    </source>
</evidence>
<feature type="domain" description="Neurotransmitter-gated ion-channel transmembrane" evidence="7">
    <location>
        <begin position="238"/>
        <end position="332"/>
    </location>
</feature>
<dbReference type="CDD" id="cd19051">
    <property type="entry name" value="LGIC_TM_cation"/>
    <property type="match status" value="1"/>
</dbReference>
<dbReference type="InterPro" id="IPR038050">
    <property type="entry name" value="Neuro_actylchol_rec"/>
</dbReference>
<accession>A0ABN8MIY9</accession>
<sequence length="419" mass="47429">IFIIEGVFGASNQSFEHRIRALLLENYDKTVRPVLGNKSVEVSFAMRISRLVRVDTREQTVILDTWVIQTWTNEFLKWNTNSFGGFHRVQFLPEEIWVPDISLFNNGDEGVTLAGGRTKFVTEVSVDNEGNCVWSGPATFKANCELDIGQWPFDKQTCELGFGSFTYGVDRMEIKLFQDKGGGQFTNRFVTNGDWDITNVAASVEQTDHGDCCPFKFSEVVYDLKMKRKPLYHLFYLTIPSMMLMFLALTSFLIPVESGERIGFVTTILLAMTVFLLLIPSFLPETSDGVPILGIGLQATMVIISLILFCNIFVLKLFFMEGPPPNWVQNLFCLCHGKKGKNVQRIHVSTADSHSSKMAASANAIELTEHSEGMRNTPEGWEEKREEITWQKVSCKLDHVFFVFFFLVAAITYTATYLS</sequence>
<dbReference type="Gene3D" id="1.20.58.390">
    <property type="entry name" value="Neurotransmitter-gated ion-channel transmembrane domain"/>
    <property type="match status" value="1"/>
</dbReference>
<evidence type="ECO:0000256" key="1">
    <source>
        <dbReference type="ARBA" id="ARBA00004141"/>
    </source>
</evidence>
<dbReference type="SUPFAM" id="SSF90112">
    <property type="entry name" value="Neurotransmitter-gated ion-channel transmembrane pore"/>
    <property type="match status" value="1"/>
</dbReference>
<dbReference type="PRINTS" id="PR00252">
    <property type="entry name" value="NRIONCHANNEL"/>
</dbReference>
<name>A0ABN8MIY9_9CNID</name>
<evidence type="ECO:0000256" key="2">
    <source>
        <dbReference type="ARBA" id="ARBA00022692"/>
    </source>
</evidence>
<evidence type="ECO:0000256" key="3">
    <source>
        <dbReference type="ARBA" id="ARBA00022989"/>
    </source>
</evidence>
<evidence type="ECO:0000313" key="9">
    <source>
        <dbReference type="Proteomes" id="UP001159427"/>
    </source>
</evidence>
<feature type="domain" description="Neurotransmitter-gated ion-channel ligand-binding" evidence="6">
    <location>
        <begin position="17"/>
        <end position="230"/>
    </location>
</feature>
<feature type="transmembrane region" description="Helical" evidence="5">
    <location>
        <begin position="399"/>
        <end position="418"/>
    </location>
</feature>
<feature type="non-terminal residue" evidence="8">
    <location>
        <position position="1"/>
    </location>
</feature>
<keyword evidence="3 5" id="KW-1133">Transmembrane helix</keyword>
<proteinExistence type="predicted"/>
<dbReference type="Pfam" id="PF02932">
    <property type="entry name" value="Neur_chan_memb"/>
    <property type="match status" value="1"/>
</dbReference>
<dbReference type="PANTHER" id="PTHR18945">
    <property type="entry name" value="NEUROTRANSMITTER GATED ION CHANNEL"/>
    <property type="match status" value="1"/>
</dbReference>
<dbReference type="InterPro" id="IPR036734">
    <property type="entry name" value="Neur_chan_lig-bd_sf"/>
</dbReference>
<dbReference type="InterPro" id="IPR006202">
    <property type="entry name" value="Neur_chan_lig-bd"/>
</dbReference>
<keyword evidence="9" id="KW-1185">Reference proteome</keyword>
<evidence type="ECO:0000256" key="5">
    <source>
        <dbReference type="SAM" id="Phobius"/>
    </source>
</evidence>
<comment type="caution">
    <text evidence="8">The sequence shown here is derived from an EMBL/GenBank/DDBJ whole genome shotgun (WGS) entry which is preliminary data.</text>
</comment>
<feature type="transmembrane region" description="Helical" evidence="5">
    <location>
        <begin position="234"/>
        <end position="256"/>
    </location>
</feature>
<comment type="subcellular location">
    <subcellularLocation>
        <location evidence="1">Membrane</location>
        <topology evidence="1">Multi-pass membrane protein</topology>
    </subcellularLocation>
</comment>
<protein>
    <submittedName>
        <fullName evidence="8">Uncharacterized protein</fullName>
    </submittedName>
</protein>
<dbReference type="Proteomes" id="UP001159427">
    <property type="component" value="Unassembled WGS sequence"/>
</dbReference>
<reference evidence="8 9" key="1">
    <citation type="submission" date="2022-05" db="EMBL/GenBank/DDBJ databases">
        <authorList>
            <consortium name="Genoscope - CEA"/>
            <person name="William W."/>
        </authorList>
    </citation>
    <scope>NUCLEOTIDE SEQUENCE [LARGE SCALE GENOMIC DNA]</scope>
</reference>
<dbReference type="Gene3D" id="2.70.170.10">
    <property type="entry name" value="Neurotransmitter-gated ion-channel ligand-binding domain"/>
    <property type="match status" value="1"/>
</dbReference>
<organism evidence="8 9">
    <name type="scientific">Porites evermanni</name>
    <dbReference type="NCBI Taxonomy" id="104178"/>
    <lineage>
        <taxon>Eukaryota</taxon>
        <taxon>Metazoa</taxon>
        <taxon>Cnidaria</taxon>
        <taxon>Anthozoa</taxon>
        <taxon>Hexacorallia</taxon>
        <taxon>Scleractinia</taxon>
        <taxon>Fungiina</taxon>
        <taxon>Poritidae</taxon>
        <taxon>Porites</taxon>
    </lineage>
</organism>
<keyword evidence="4 5" id="KW-0472">Membrane</keyword>
<dbReference type="InterPro" id="IPR006201">
    <property type="entry name" value="Neur_channel"/>
</dbReference>
<dbReference type="InterPro" id="IPR036719">
    <property type="entry name" value="Neuro-gated_channel_TM_sf"/>
</dbReference>
<dbReference type="EMBL" id="CALNXI010000586">
    <property type="protein sequence ID" value="CAH3029678.1"/>
    <property type="molecule type" value="Genomic_DNA"/>
</dbReference>
<evidence type="ECO:0000259" key="7">
    <source>
        <dbReference type="Pfam" id="PF02932"/>
    </source>
</evidence>
<dbReference type="InterPro" id="IPR006029">
    <property type="entry name" value="Neurotrans-gated_channel_TM"/>
</dbReference>
<evidence type="ECO:0000313" key="8">
    <source>
        <dbReference type="EMBL" id="CAH3029678.1"/>
    </source>
</evidence>
<gene>
    <name evidence="8" type="ORF">PEVE_00036553</name>
</gene>
<feature type="transmembrane region" description="Helical" evidence="5">
    <location>
        <begin position="295"/>
        <end position="319"/>
    </location>
</feature>
<evidence type="ECO:0000256" key="4">
    <source>
        <dbReference type="ARBA" id="ARBA00023136"/>
    </source>
</evidence>
<dbReference type="SUPFAM" id="SSF63712">
    <property type="entry name" value="Nicotinic receptor ligand binding domain-like"/>
    <property type="match status" value="1"/>
</dbReference>
<feature type="transmembrane region" description="Helical" evidence="5">
    <location>
        <begin position="262"/>
        <end position="283"/>
    </location>
</feature>
<dbReference type="Pfam" id="PF02931">
    <property type="entry name" value="Neur_chan_LBD"/>
    <property type="match status" value="1"/>
</dbReference>
<keyword evidence="2 5" id="KW-0812">Transmembrane</keyword>